<dbReference type="InterPro" id="IPR029063">
    <property type="entry name" value="SAM-dependent_MTases_sf"/>
</dbReference>
<comment type="caution">
    <text evidence="1">The sequence shown here is derived from an EMBL/GenBank/DDBJ whole genome shotgun (WGS) entry which is preliminary data.</text>
</comment>
<dbReference type="EMBL" id="LAPV01000158">
    <property type="protein sequence ID" value="KKC31723.1"/>
    <property type="molecule type" value="Genomic_DNA"/>
</dbReference>
<dbReference type="Proteomes" id="UP000033519">
    <property type="component" value="Unassembled WGS sequence"/>
</dbReference>
<evidence type="ECO:0000313" key="2">
    <source>
        <dbReference type="Proteomes" id="UP000033519"/>
    </source>
</evidence>
<keyword evidence="2" id="KW-1185">Reference proteome</keyword>
<feature type="non-terminal residue" evidence="1">
    <location>
        <position position="1"/>
    </location>
</feature>
<dbReference type="Pfam" id="PF01135">
    <property type="entry name" value="PCMT"/>
    <property type="match status" value="1"/>
</dbReference>
<sequence length="159" mass="16966">TPVGTLIGYEIETRLAAAAMNYLVPFEGVTVIGGDATVEAIPPSDIIYVNAGVVAPPAGWLVALKPGGRMIFPWRPSEEIAMAVLATRTEQGITLRPCGAAYFIPCIGASSLDSCEKVPDRKEARSIRSLWRKADRAPDASALAIYSEVWFSSEEIVAA</sequence>
<name>A0ABR5DUN6_9HYPH</name>
<organism evidence="1 2">
    <name type="scientific">Devosia psychrophila</name>
    <dbReference type="NCBI Taxonomy" id="728005"/>
    <lineage>
        <taxon>Bacteria</taxon>
        <taxon>Pseudomonadati</taxon>
        <taxon>Pseudomonadota</taxon>
        <taxon>Alphaproteobacteria</taxon>
        <taxon>Hyphomicrobiales</taxon>
        <taxon>Devosiaceae</taxon>
        <taxon>Devosia</taxon>
    </lineage>
</organism>
<proteinExistence type="predicted"/>
<protein>
    <submittedName>
        <fullName evidence="1">SAM-dependent methlyltransferase</fullName>
    </submittedName>
</protein>
<evidence type="ECO:0000313" key="1">
    <source>
        <dbReference type="EMBL" id="KKC31723.1"/>
    </source>
</evidence>
<reference evidence="1 2" key="1">
    <citation type="submission" date="2015-03" db="EMBL/GenBank/DDBJ databases">
        <authorList>
            <person name="Lepp D."/>
            <person name="Hassan Y.I."/>
            <person name="Li X.-Z."/>
            <person name="Zhou T."/>
        </authorList>
    </citation>
    <scope>NUCLEOTIDE SEQUENCE [LARGE SCALE GENOMIC DNA]</scope>
    <source>
        <strain evidence="1 2">Cr7-05</strain>
    </source>
</reference>
<dbReference type="Gene3D" id="3.40.50.150">
    <property type="entry name" value="Vaccinia Virus protein VP39"/>
    <property type="match status" value="1"/>
</dbReference>
<gene>
    <name evidence="1" type="ORF">WH91_17915</name>
</gene>
<dbReference type="SUPFAM" id="SSF53335">
    <property type="entry name" value="S-adenosyl-L-methionine-dependent methyltransferases"/>
    <property type="match status" value="1"/>
</dbReference>
<accession>A0ABR5DUN6</accession>